<dbReference type="GO" id="GO:0016887">
    <property type="term" value="F:ATP hydrolysis activity"/>
    <property type="evidence" value="ECO:0007669"/>
    <property type="project" value="InterPro"/>
</dbReference>
<dbReference type="SUPFAM" id="SSF52540">
    <property type="entry name" value="P-loop containing nucleoside triphosphate hydrolases"/>
    <property type="match status" value="1"/>
</dbReference>
<dbReference type="Proteomes" id="UP000243745">
    <property type="component" value="Unassembled WGS sequence"/>
</dbReference>
<dbReference type="Pfam" id="PF07728">
    <property type="entry name" value="AAA_5"/>
    <property type="match status" value="1"/>
</dbReference>
<protein>
    <submittedName>
        <fullName evidence="2">AAA domain (Dynein-related subfamily)</fullName>
    </submittedName>
</protein>
<dbReference type="EMBL" id="FOXF01000035">
    <property type="protein sequence ID" value="SFP54427.1"/>
    <property type="molecule type" value="Genomic_DNA"/>
</dbReference>
<feature type="domain" description="ATPase dynein-related AAA" evidence="1">
    <location>
        <begin position="278"/>
        <end position="472"/>
    </location>
</feature>
<evidence type="ECO:0000259" key="1">
    <source>
        <dbReference type="Pfam" id="PF07728"/>
    </source>
</evidence>
<gene>
    <name evidence="2" type="ORF">SAMN02910344_01675</name>
</gene>
<organism evidence="2 3">
    <name type="scientific">Ruminobacter amylophilus</name>
    <dbReference type="NCBI Taxonomy" id="867"/>
    <lineage>
        <taxon>Bacteria</taxon>
        <taxon>Pseudomonadati</taxon>
        <taxon>Pseudomonadota</taxon>
        <taxon>Gammaproteobacteria</taxon>
        <taxon>Aeromonadales</taxon>
        <taxon>Succinivibrionaceae</taxon>
        <taxon>Ruminobacter</taxon>
    </lineage>
</organism>
<reference evidence="2 3" key="1">
    <citation type="submission" date="2016-10" db="EMBL/GenBank/DDBJ databases">
        <authorList>
            <person name="Varghese N."/>
            <person name="Submissions S."/>
        </authorList>
    </citation>
    <scope>NUCLEOTIDE SEQUENCE [LARGE SCALE GENOMIC DNA]</scope>
    <source>
        <strain evidence="2 3">DSM 1361</strain>
    </source>
</reference>
<dbReference type="PANTHER" id="PTHR37291">
    <property type="entry name" value="5-METHYLCYTOSINE-SPECIFIC RESTRICTION ENZYME B"/>
    <property type="match status" value="1"/>
</dbReference>
<proteinExistence type="predicted"/>
<dbReference type="InterPro" id="IPR052934">
    <property type="entry name" value="Methyl-DNA_Rec/Restrict_Enz"/>
</dbReference>
<dbReference type="AlphaFoldDB" id="A0A662ZJE5"/>
<dbReference type="GO" id="GO:0005524">
    <property type="term" value="F:ATP binding"/>
    <property type="evidence" value="ECO:0007669"/>
    <property type="project" value="InterPro"/>
</dbReference>
<evidence type="ECO:0000313" key="3">
    <source>
        <dbReference type="Proteomes" id="UP000243745"/>
    </source>
</evidence>
<dbReference type="Gene3D" id="3.40.50.300">
    <property type="entry name" value="P-loop containing nucleotide triphosphate hydrolases"/>
    <property type="match status" value="1"/>
</dbReference>
<name>A0A662ZJE5_9GAMM</name>
<sequence length="573" mass="66695">MDIILNNLCDEYGKYKINSKEKKTIIKKIKITLNEWRDYSSAWKDIKDNDDGGAKLDMYTSLTKDKNYICNFLERGSTVFGSSKPGFSNNYMIYRVNNDNNEYKNLNNETLDTKRAKSYFKDNVEVIFNKIFERNFISDTDNTINKEEIEMLYEKYSAHQILTKAILLEIYLNTLTNDNNSITEDLINKKEIPYPLIGIYKDEVLDKWVEIFRDYNNDNNVLNYTCQKSNFIATKFWGLIKGNNADLPENPTIYDLWCMTETLWNWNTKISFDDDNKNIILYGAPGTGKTYEVDKFLKVNGIAKDCFTKVQFHPNYTYEDFIDGLRPCGVTDSGQIKFDLVNGIFKDFCIKAKNNKDKNFYFIVDEINRANLNSVLGETLSILETPYRDKLNDKDNINNTNLIETTNSKLASNLINEGVDLKDKQYKVTEIGTDNKTYKVLFGIPDNIYFIGMMNDVDKSIDTFDLALRRRFRWINYTCDYEVINQEIFYFLCEIGKDKAEEMASQYVTNCQNLNTYIEKELGLGTSYQFGHSFFLKITKINTANTNLKNAQIKLFDEYLKPTLNCTPECGHG</sequence>
<keyword evidence="3" id="KW-1185">Reference proteome</keyword>
<accession>A0A662ZJE5</accession>
<dbReference type="InterPro" id="IPR027417">
    <property type="entry name" value="P-loop_NTPase"/>
</dbReference>
<dbReference type="RefSeq" id="WP_093142777.1">
    <property type="nucleotide sequence ID" value="NZ_FOXF01000035.1"/>
</dbReference>
<dbReference type="OrthoDB" id="9781481at2"/>
<dbReference type="InterPro" id="IPR011704">
    <property type="entry name" value="ATPase_dyneun-rel_AAA"/>
</dbReference>
<dbReference type="PANTHER" id="PTHR37291:SF1">
    <property type="entry name" value="TYPE IV METHYL-DIRECTED RESTRICTION ENZYME ECOKMCRB SUBUNIT"/>
    <property type="match status" value="1"/>
</dbReference>
<evidence type="ECO:0000313" key="2">
    <source>
        <dbReference type="EMBL" id="SFP54427.1"/>
    </source>
</evidence>